<accession>A0A7Y8K977</accession>
<dbReference type="Proteomes" id="UP000537188">
    <property type="component" value="Unassembled WGS sequence"/>
</dbReference>
<reference evidence="4 5" key="1">
    <citation type="submission" date="2020-04" db="EMBL/GenBank/DDBJ databases">
        <title>Molecular characterization of pseudomonads from Agaricus bisporus reveal novel blotch 2 pathogens in Western Europe.</title>
        <authorList>
            <person name="Taparia T."/>
            <person name="Krijger M."/>
            <person name="Haynes E."/>
            <person name="Elpinstone J.G."/>
            <person name="Noble R."/>
            <person name="Van Der Wolf J."/>
        </authorList>
    </citation>
    <scope>NUCLEOTIDE SEQUENCE [LARGE SCALE GENOMIC DNA]</scope>
    <source>
        <strain evidence="3 5">IPO3781</strain>
        <strain evidence="2 4">IPO3782</strain>
    </source>
</reference>
<gene>
    <name evidence="2" type="ORF">HX822_31160</name>
    <name evidence="3" type="ORF">HX828_31730</name>
</gene>
<evidence type="ECO:0000313" key="5">
    <source>
        <dbReference type="Proteomes" id="UP000537188"/>
    </source>
</evidence>
<feature type="chain" id="PRO_5036407146" evidence="1">
    <location>
        <begin position="21"/>
        <end position="204"/>
    </location>
</feature>
<dbReference type="Proteomes" id="UP000531950">
    <property type="component" value="Unassembled WGS sequence"/>
</dbReference>
<feature type="signal peptide" evidence="1">
    <location>
        <begin position="1"/>
        <end position="20"/>
    </location>
</feature>
<dbReference type="Pfam" id="PF06551">
    <property type="entry name" value="DUF1120"/>
    <property type="match status" value="1"/>
</dbReference>
<evidence type="ECO:0000313" key="4">
    <source>
        <dbReference type="Proteomes" id="UP000531950"/>
    </source>
</evidence>
<organism evidence="3 5">
    <name type="scientific">Pseudomonas yamanorum</name>
    <dbReference type="NCBI Taxonomy" id="515393"/>
    <lineage>
        <taxon>Bacteria</taxon>
        <taxon>Pseudomonadati</taxon>
        <taxon>Pseudomonadota</taxon>
        <taxon>Gammaproteobacteria</taxon>
        <taxon>Pseudomonadales</taxon>
        <taxon>Pseudomonadaceae</taxon>
        <taxon>Pseudomonas</taxon>
    </lineage>
</organism>
<dbReference type="AlphaFoldDB" id="A0A7Y8K977"/>
<comment type="caution">
    <text evidence="3">The sequence shown here is derived from an EMBL/GenBank/DDBJ whole genome shotgun (WGS) entry which is preliminary data.</text>
</comment>
<protein>
    <submittedName>
        <fullName evidence="3">DUF1120 domain-containing protein</fullName>
    </submittedName>
</protein>
<evidence type="ECO:0000256" key="1">
    <source>
        <dbReference type="SAM" id="SignalP"/>
    </source>
</evidence>
<evidence type="ECO:0000313" key="3">
    <source>
        <dbReference type="EMBL" id="NWE80139.1"/>
    </source>
</evidence>
<dbReference type="RefSeq" id="WP_177040767.1">
    <property type="nucleotide sequence ID" value="NZ_JACAOQ010000020.1"/>
</dbReference>
<dbReference type="InterPro" id="IPR010546">
    <property type="entry name" value="DUF1120"/>
</dbReference>
<sequence>MNSSTVVFLATLLLAPTALAISKTELTVQGIITPSACDPVVSSGGVVDYGKMTAKELNPEQPTSLPPQFLRLSIQCEGPTMLALDTIDNRAGSSINQYRHGLGMTPSNEKLGSVSFHLRNPVADGAPVRTLNSTDGGASWVPSSMLSFFTLTAIAAAGTSTTPIAITRFDADMQLYTAIDGTDRLTVLDEIPMDGHATLQMKYL</sequence>
<dbReference type="EMBL" id="JACARG010000081">
    <property type="protein sequence ID" value="NWE17417.1"/>
    <property type="molecule type" value="Genomic_DNA"/>
</dbReference>
<dbReference type="EMBL" id="JACARF010000070">
    <property type="protein sequence ID" value="NWE80139.1"/>
    <property type="molecule type" value="Genomic_DNA"/>
</dbReference>
<evidence type="ECO:0000313" key="2">
    <source>
        <dbReference type="EMBL" id="NWE17417.1"/>
    </source>
</evidence>
<name>A0A7Y8K977_9PSED</name>
<proteinExistence type="predicted"/>
<keyword evidence="1" id="KW-0732">Signal</keyword>